<name>A0A5J4VCU3_9EUKA</name>
<evidence type="ECO:0000313" key="1">
    <source>
        <dbReference type="EMBL" id="KAA6380174.1"/>
    </source>
</evidence>
<accession>A0A5J4VCU3</accession>
<evidence type="ECO:0000313" key="2">
    <source>
        <dbReference type="Proteomes" id="UP000324800"/>
    </source>
</evidence>
<dbReference type="EMBL" id="SNRW01008062">
    <property type="protein sequence ID" value="KAA6380174.1"/>
    <property type="molecule type" value="Genomic_DNA"/>
</dbReference>
<gene>
    <name evidence="1" type="ORF">EZS28_024299</name>
</gene>
<dbReference type="AlphaFoldDB" id="A0A5J4VCU3"/>
<reference evidence="1 2" key="1">
    <citation type="submission" date="2019-03" db="EMBL/GenBank/DDBJ databases">
        <title>Single cell metagenomics reveals metabolic interactions within the superorganism composed of flagellate Streblomastix strix and complex community of Bacteroidetes bacteria on its surface.</title>
        <authorList>
            <person name="Treitli S.C."/>
            <person name="Kolisko M."/>
            <person name="Husnik F."/>
            <person name="Keeling P."/>
            <person name="Hampl V."/>
        </authorList>
    </citation>
    <scope>NUCLEOTIDE SEQUENCE [LARGE SCALE GENOMIC DNA]</scope>
    <source>
        <strain evidence="1">ST1C</strain>
    </source>
</reference>
<protein>
    <submittedName>
        <fullName evidence="1">Uncharacterized protein</fullName>
    </submittedName>
</protein>
<organism evidence="1 2">
    <name type="scientific">Streblomastix strix</name>
    <dbReference type="NCBI Taxonomy" id="222440"/>
    <lineage>
        <taxon>Eukaryota</taxon>
        <taxon>Metamonada</taxon>
        <taxon>Preaxostyla</taxon>
        <taxon>Oxymonadida</taxon>
        <taxon>Streblomastigidae</taxon>
        <taxon>Streblomastix</taxon>
    </lineage>
</organism>
<proteinExistence type="predicted"/>
<dbReference type="Proteomes" id="UP000324800">
    <property type="component" value="Unassembled WGS sequence"/>
</dbReference>
<comment type="caution">
    <text evidence="1">The sequence shown here is derived from an EMBL/GenBank/DDBJ whole genome shotgun (WGS) entry which is preliminary data.</text>
</comment>
<sequence length="205" mass="22863">MNCFGSSSFLLRLGYINRLYSKSGDFCIFGGQIGGIGVASDEENEADDEDNQVYENQDDEYVDGVYIDYGELNYNDYYDLKVNQELYYYVFCIGGGVNLIEGSIGYKISVSGDLSSMYVLIKKIKQLKEINCHVQMIKIMKIILMNDQKNLKIQESMCDYINFGGYAGGGGIEIIGGGGDSTSNQFVYSVIFAKLVYEDVGDMDN</sequence>